<sequence>MTKVGIIGATGMAGSAAFKEAQNSGLDVTAIVRNAQKARKELGESIQLIEKDAFALTAEDLAGFDVVVDAFATAPEKAYLHVDLAAKLVSLFREKDQPRLLFILGAGSLHTGADQHLVVEDIKKLPGSEAWVGIPVNQLAELNFLRDVTNVDWVGISPGNSFVPGAAADKILYGKDELLSDADGKSETTAGTMAQAIVKEITEPAHKQERFTVANG</sequence>
<feature type="domain" description="NAD(P)-binding" evidence="1">
    <location>
        <begin position="8"/>
        <end position="201"/>
    </location>
</feature>
<dbReference type="RefSeq" id="WP_124975870.1">
    <property type="nucleotide sequence ID" value="NZ_BFFP01000011.1"/>
</dbReference>
<keyword evidence="3" id="KW-1185">Reference proteome</keyword>
<dbReference type="Pfam" id="PF13460">
    <property type="entry name" value="NAD_binding_10"/>
    <property type="match status" value="1"/>
</dbReference>
<dbReference type="PANTHER" id="PTHR43355:SF2">
    <property type="entry name" value="FLAVIN REDUCTASE (NADPH)"/>
    <property type="match status" value="1"/>
</dbReference>
<evidence type="ECO:0000313" key="2">
    <source>
        <dbReference type="EMBL" id="GBG94454.1"/>
    </source>
</evidence>
<accession>A0A401ISG1</accession>
<dbReference type="AlphaFoldDB" id="A0A401ISG1"/>
<dbReference type="InterPro" id="IPR051606">
    <property type="entry name" value="Polyketide_Oxido-like"/>
</dbReference>
<dbReference type="InterPro" id="IPR016040">
    <property type="entry name" value="NAD(P)-bd_dom"/>
</dbReference>
<dbReference type="Proteomes" id="UP000286848">
    <property type="component" value="Unassembled WGS sequence"/>
</dbReference>
<organism evidence="2 3">
    <name type="scientific">Ligilactobacillus salitolerans</name>
    <dbReference type="NCBI Taxonomy" id="1808352"/>
    <lineage>
        <taxon>Bacteria</taxon>
        <taxon>Bacillati</taxon>
        <taxon>Bacillota</taxon>
        <taxon>Bacilli</taxon>
        <taxon>Lactobacillales</taxon>
        <taxon>Lactobacillaceae</taxon>
        <taxon>Ligilactobacillus</taxon>
    </lineage>
</organism>
<name>A0A401ISG1_9LACO</name>
<gene>
    <name evidence="2" type="ORF">LFYK43_09130</name>
</gene>
<dbReference type="OrthoDB" id="9785372at2"/>
<proteinExistence type="predicted"/>
<comment type="caution">
    <text evidence="2">The sequence shown here is derived from an EMBL/GenBank/DDBJ whole genome shotgun (WGS) entry which is preliminary data.</text>
</comment>
<dbReference type="Gene3D" id="3.40.50.720">
    <property type="entry name" value="NAD(P)-binding Rossmann-like Domain"/>
    <property type="match status" value="1"/>
</dbReference>
<dbReference type="GO" id="GO:0016646">
    <property type="term" value="F:oxidoreductase activity, acting on the CH-NH group of donors, NAD or NADP as acceptor"/>
    <property type="evidence" value="ECO:0007669"/>
    <property type="project" value="TreeGrafter"/>
</dbReference>
<reference evidence="2 3" key="1">
    <citation type="journal article" date="2019" name="Int. J. Syst. Evol. Microbiol.">
        <title>Lactobacillus salitolerans sp. nov., a novel lactic acid bacterium isolated from spent mushroom substrates.</title>
        <authorList>
            <person name="Tohno M."/>
            <person name="Tanizawa Y."/>
            <person name="Kojima Y."/>
            <person name="Sakamoto M."/>
            <person name="Nakamura Y."/>
            <person name="Ohkuma M."/>
            <person name="Kobayashi H."/>
        </authorList>
    </citation>
    <scope>NUCLEOTIDE SEQUENCE [LARGE SCALE GENOMIC DNA]</scope>
    <source>
        <strain evidence="2 3">YK43</strain>
    </source>
</reference>
<evidence type="ECO:0000313" key="3">
    <source>
        <dbReference type="Proteomes" id="UP000286848"/>
    </source>
</evidence>
<dbReference type="PANTHER" id="PTHR43355">
    <property type="entry name" value="FLAVIN REDUCTASE (NADPH)"/>
    <property type="match status" value="1"/>
</dbReference>
<dbReference type="SUPFAM" id="SSF51735">
    <property type="entry name" value="NAD(P)-binding Rossmann-fold domains"/>
    <property type="match status" value="1"/>
</dbReference>
<dbReference type="EMBL" id="BFFP01000011">
    <property type="protein sequence ID" value="GBG94454.1"/>
    <property type="molecule type" value="Genomic_DNA"/>
</dbReference>
<evidence type="ECO:0000259" key="1">
    <source>
        <dbReference type="Pfam" id="PF13460"/>
    </source>
</evidence>
<dbReference type="InterPro" id="IPR036291">
    <property type="entry name" value="NAD(P)-bd_dom_sf"/>
</dbReference>
<protein>
    <submittedName>
        <fullName evidence="2">NADH-flavin reductase</fullName>
    </submittedName>
</protein>